<evidence type="ECO:0000259" key="2">
    <source>
        <dbReference type="Pfam" id="PF08881"/>
    </source>
</evidence>
<dbReference type="OrthoDB" id="4672515at2759"/>
<keyword evidence="1" id="KW-0732">Signal</keyword>
<dbReference type="SUPFAM" id="SSF51322">
    <property type="entry name" value="Cyanovirin-N"/>
    <property type="match status" value="1"/>
</dbReference>
<feature type="domain" description="Cyanovirin-N" evidence="2">
    <location>
        <begin position="49"/>
        <end position="144"/>
    </location>
</feature>
<reference evidence="3 4" key="1">
    <citation type="submission" date="2018-08" db="EMBL/GenBank/DDBJ databases">
        <title>Draft genome of the lignicolous fungus Coniochaeta pulveracea.</title>
        <authorList>
            <person name="Borstlap C.J."/>
            <person name="De Witt R.N."/>
            <person name="Botha A."/>
            <person name="Volschenk H."/>
        </authorList>
    </citation>
    <scope>NUCLEOTIDE SEQUENCE [LARGE SCALE GENOMIC DNA]</scope>
    <source>
        <strain evidence="3 4">CAB683</strain>
    </source>
</reference>
<protein>
    <recommendedName>
        <fullName evidence="2">Cyanovirin-N domain-containing protein</fullName>
    </recommendedName>
</protein>
<evidence type="ECO:0000313" key="3">
    <source>
        <dbReference type="EMBL" id="RKU45106.1"/>
    </source>
</evidence>
<dbReference type="Pfam" id="PF08881">
    <property type="entry name" value="CVNH"/>
    <property type="match status" value="1"/>
</dbReference>
<name>A0A420YB58_9PEZI</name>
<feature type="chain" id="PRO_5019374208" description="Cyanovirin-N domain-containing protein" evidence="1">
    <location>
        <begin position="30"/>
        <end position="146"/>
    </location>
</feature>
<accession>A0A420YB58</accession>
<dbReference type="InterPro" id="IPR036673">
    <property type="entry name" value="Cyanovirin-N_sf"/>
</dbReference>
<dbReference type="Proteomes" id="UP000275385">
    <property type="component" value="Unassembled WGS sequence"/>
</dbReference>
<dbReference type="AlphaFoldDB" id="A0A420YB58"/>
<dbReference type="InterPro" id="IPR011058">
    <property type="entry name" value="Cyanovirin-N"/>
</dbReference>
<sequence length="146" mass="15750">MASSLFLGMQTVSPIMLLLASLLAGLTHAVPNAPNAPGLTGGFLTQCGTCFDIEYQDNDLFPNFMQVSAWCQPNTGGSGFGINSFLDFNQCVANDNGDMVWREGGGALHSCSCSNKKPMWQYPGILDCYCKTKTTELKHNVITLSK</sequence>
<proteinExistence type="predicted"/>
<gene>
    <name evidence="3" type="ORF">DL546_002204</name>
</gene>
<evidence type="ECO:0000256" key="1">
    <source>
        <dbReference type="SAM" id="SignalP"/>
    </source>
</evidence>
<feature type="signal peptide" evidence="1">
    <location>
        <begin position="1"/>
        <end position="29"/>
    </location>
</feature>
<comment type="caution">
    <text evidence="3">The sequence shown here is derived from an EMBL/GenBank/DDBJ whole genome shotgun (WGS) entry which is preliminary data.</text>
</comment>
<dbReference type="EMBL" id="QVQW01000023">
    <property type="protein sequence ID" value="RKU45106.1"/>
    <property type="molecule type" value="Genomic_DNA"/>
</dbReference>
<keyword evidence="4" id="KW-1185">Reference proteome</keyword>
<organism evidence="3 4">
    <name type="scientific">Coniochaeta pulveracea</name>
    <dbReference type="NCBI Taxonomy" id="177199"/>
    <lineage>
        <taxon>Eukaryota</taxon>
        <taxon>Fungi</taxon>
        <taxon>Dikarya</taxon>
        <taxon>Ascomycota</taxon>
        <taxon>Pezizomycotina</taxon>
        <taxon>Sordariomycetes</taxon>
        <taxon>Sordariomycetidae</taxon>
        <taxon>Coniochaetales</taxon>
        <taxon>Coniochaetaceae</taxon>
        <taxon>Coniochaeta</taxon>
    </lineage>
</organism>
<dbReference type="Gene3D" id="2.30.60.10">
    <property type="entry name" value="Cyanovirin-N"/>
    <property type="match status" value="1"/>
</dbReference>
<evidence type="ECO:0000313" key="4">
    <source>
        <dbReference type="Proteomes" id="UP000275385"/>
    </source>
</evidence>